<dbReference type="GO" id="GO:0006730">
    <property type="term" value="P:one-carbon metabolic process"/>
    <property type="evidence" value="ECO:0007669"/>
    <property type="project" value="UniProtKB-KW"/>
</dbReference>
<dbReference type="PROSITE" id="PS00075">
    <property type="entry name" value="DHFR_1"/>
    <property type="match status" value="1"/>
</dbReference>
<dbReference type="InterPro" id="IPR024072">
    <property type="entry name" value="DHFR-like_dom_sf"/>
</dbReference>
<dbReference type="InterPro" id="IPR001796">
    <property type="entry name" value="DHFR_dom"/>
</dbReference>
<comment type="function">
    <text evidence="7 8">Key enzyme in folate metabolism. Catalyzes an essential reaction for de novo glycine and purine synthesis, and for DNA precursor synthesis.</text>
</comment>
<protein>
    <recommendedName>
        <fullName evidence="3 8">Dihydrofolate reductase</fullName>
        <ecNumber evidence="3 8">1.5.1.3</ecNumber>
    </recommendedName>
</protein>
<evidence type="ECO:0000256" key="2">
    <source>
        <dbReference type="ARBA" id="ARBA00009539"/>
    </source>
</evidence>
<accession>A0A1H6YYV3</accession>
<dbReference type="Proteomes" id="UP000199403">
    <property type="component" value="Unassembled WGS sequence"/>
</dbReference>
<dbReference type="STRING" id="1416801.SAMN05192553_10491"/>
<dbReference type="GO" id="GO:0004146">
    <property type="term" value="F:dihydrofolate reductase activity"/>
    <property type="evidence" value="ECO:0007669"/>
    <property type="project" value="UniProtKB-EC"/>
</dbReference>
<proteinExistence type="inferred from homology"/>
<dbReference type="GO" id="GO:0046654">
    <property type="term" value="P:tetrahydrofolate biosynthetic process"/>
    <property type="evidence" value="ECO:0007669"/>
    <property type="project" value="UniProtKB-UniPathway"/>
</dbReference>
<dbReference type="UniPathway" id="UPA00077">
    <property type="reaction ID" value="UER00158"/>
</dbReference>
<dbReference type="SUPFAM" id="SSF53597">
    <property type="entry name" value="Dihydrofolate reductase-like"/>
    <property type="match status" value="1"/>
</dbReference>
<evidence type="ECO:0000313" key="12">
    <source>
        <dbReference type="Proteomes" id="UP000199403"/>
    </source>
</evidence>
<dbReference type="EMBL" id="FNZH01000004">
    <property type="protein sequence ID" value="SEJ46391.1"/>
    <property type="molecule type" value="Genomic_DNA"/>
</dbReference>
<dbReference type="PANTHER" id="PTHR48069:SF3">
    <property type="entry name" value="DIHYDROFOLATE REDUCTASE"/>
    <property type="match status" value="1"/>
</dbReference>
<gene>
    <name evidence="11" type="ORF">SAMN05192553_10491</name>
</gene>
<dbReference type="PROSITE" id="PS51330">
    <property type="entry name" value="DHFR_2"/>
    <property type="match status" value="1"/>
</dbReference>
<evidence type="ECO:0000256" key="5">
    <source>
        <dbReference type="ARBA" id="ARBA00022857"/>
    </source>
</evidence>
<keyword evidence="6 8" id="KW-0560">Oxidoreductase</keyword>
<evidence type="ECO:0000256" key="3">
    <source>
        <dbReference type="ARBA" id="ARBA00012856"/>
    </source>
</evidence>
<reference evidence="12" key="1">
    <citation type="submission" date="2016-10" db="EMBL/GenBank/DDBJ databases">
        <authorList>
            <person name="Varghese N."/>
            <person name="Submissions S."/>
        </authorList>
    </citation>
    <scope>NUCLEOTIDE SEQUENCE [LARGE SCALE GENOMIC DNA]</scope>
    <source>
        <strain evidence="12">IBRC-M 10761</strain>
    </source>
</reference>
<dbReference type="InterPro" id="IPR017925">
    <property type="entry name" value="DHFR_CS"/>
</dbReference>
<dbReference type="RefSeq" id="WP_092175165.1">
    <property type="nucleotide sequence ID" value="NZ_FNZH01000004.1"/>
</dbReference>
<evidence type="ECO:0000256" key="6">
    <source>
        <dbReference type="ARBA" id="ARBA00023002"/>
    </source>
</evidence>
<dbReference type="GO" id="GO:0046452">
    <property type="term" value="P:dihydrofolate metabolic process"/>
    <property type="evidence" value="ECO:0007669"/>
    <property type="project" value="TreeGrafter"/>
</dbReference>
<feature type="domain" description="DHFR" evidence="10">
    <location>
        <begin position="2"/>
        <end position="163"/>
    </location>
</feature>
<dbReference type="InterPro" id="IPR012259">
    <property type="entry name" value="DHFR"/>
</dbReference>
<sequence>MIVSIIVAKATNNAIGINGELPWRLPSDLNHFKRTTSGHHVIMGRKTFVSLGKPLPGRTHIVVTRNPDFKVPAGHFVANNLEEALSRAKSEGIDRVFILGGAEIYKDALPLADEMIITEIEANPAADTFFPTYDPDKWEVMEKTRVEKSDQNPYTHTFVTYRKK</sequence>
<name>A0A1H6YYV3_9BACT</name>
<comment type="similarity">
    <text evidence="2 8 9">Belongs to the dihydrofolate reductase family.</text>
</comment>
<dbReference type="GO" id="GO:0046655">
    <property type="term" value="P:folic acid metabolic process"/>
    <property type="evidence" value="ECO:0007669"/>
    <property type="project" value="TreeGrafter"/>
</dbReference>
<dbReference type="Pfam" id="PF00186">
    <property type="entry name" value="DHFR_1"/>
    <property type="match status" value="1"/>
</dbReference>
<dbReference type="PANTHER" id="PTHR48069">
    <property type="entry name" value="DIHYDROFOLATE REDUCTASE"/>
    <property type="match status" value="1"/>
</dbReference>
<evidence type="ECO:0000256" key="1">
    <source>
        <dbReference type="ARBA" id="ARBA00004903"/>
    </source>
</evidence>
<keyword evidence="4 8" id="KW-0554">One-carbon metabolism</keyword>
<dbReference type="PRINTS" id="PR00070">
    <property type="entry name" value="DHFR"/>
</dbReference>
<dbReference type="EC" id="1.5.1.3" evidence="3 8"/>
<dbReference type="Gene3D" id="3.40.430.10">
    <property type="entry name" value="Dihydrofolate Reductase, subunit A"/>
    <property type="match status" value="1"/>
</dbReference>
<dbReference type="GO" id="GO:0070401">
    <property type="term" value="F:NADP+ binding"/>
    <property type="evidence" value="ECO:0007669"/>
    <property type="project" value="UniProtKB-ARBA"/>
</dbReference>
<comment type="pathway">
    <text evidence="1 8">Cofactor biosynthesis; tetrahydrofolate biosynthesis; 5,6,7,8-tetrahydrofolate from 7,8-dihydrofolate: step 1/1.</text>
</comment>
<evidence type="ECO:0000256" key="4">
    <source>
        <dbReference type="ARBA" id="ARBA00022563"/>
    </source>
</evidence>
<organism evidence="11 12">
    <name type="scientific">Cyclobacterium xiamenense</name>
    <dbReference type="NCBI Taxonomy" id="1297121"/>
    <lineage>
        <taxon>Bacteria</taxon>
        <taxon>Pseudomonadati</taxon>
        <taxon>Bacteroidota</taxon>
        <taxon>Cytophagia</taxon>
        <taxon>Cytophagales</taxon>
        <taxon>Cyclobacteriaceae</taxon>
        <taxon>Cyclobacterium</taxon>
    </lineage>
</organism>
<dbReference type="FunFam" id="3.40.430.10:FF:000001">
    <property type="entry name" value="Dihydrofolate reductase"/>
    <property type="match status" value="1"/>
</dbReference>
<evidence type="ECO:0000256" key="9">
    <source>
        <dbReference type="RuleBase" id="RU004474"/>
    </source>
</evidence>
<comment type="catalytic activity">
    <reaction evidence="8">
        <text>(6S)-5,6,7,8-tetrahydrofolate + NADP(+) = 7,8-dihydrofolate + NADPH + H(+)</text>
        <dbReference type="Rhea" id="RHEA:15009"/>
        <dbReference type="ChEBI" id="CHEBI:15378"/>
        <dbReference type="ChEBI" id="CHEBI:57451"/>
        <dbReference type="ChEBI" id="CHEBI:57453"/>
        <dbReference type="ChEBI" id="CHEBI:57783"/>
        <dbReference type="ChEBI" id="CHEBI:58349"/>
        <dbReference type="EC" id="1.5.1.3"/>
    </reaction>
</comment>
<evidence type="ECO:0000256" key="7">
    <source>
        <dbReference type="ARBA" id="ARBA00025067"/>
    </source>
</evidence>
<evidence type="ECO:0000313" key="11">
    <source>
        <dbReference type="EMBL" id="SEJ46391.1"/>
    </source>
</evidence>
<evidence type="ECO:0000256" key="8">
    <source>
        <dbReference type="PIRNR" id="PIRNR000194"/>
    </source>
</evidence>
<dbReference type="PIRSF" id="PIRSF000194">
    <property type="entry name" value="DHFR"/>
    <property type="match status" value="1"/>
</dbReference>
<dbReference type="CDD" id="cd00209">
    <property type="entry name" value="DHFR"/>
    <property type="match status" value="1"/>
</dbReference>
<evidence type="ECO:0000259" key="10">
    <source>
        <dbReference type="PROSITE" id="PS51330"/>
    </source>
</evidence>
<dbReference type="AlphaFoldDB" id="A0A1H6YYV3"/>
<dbReference type="OrthoDB" id="9804315at2"/>
<keyword evidence="12" id="KW-1185">Reference proteome</keyword>
<keyword evidence="5 8" id="KW-0521">NADP</keyword>